<sequence>MKSASRKIMALLAMFLTGHSAFAQTDQLIYGIDNFDVLVYVLIFILILLFVGIMVVALGLLFIVKESLQSAPKTEEDLAFEKEGVSGGWQFFWQKMQGAKPIALEAEIIMDHDYDGIRELDNDLPPWWKALFYGCIVVAFGYLGVYHWWQDSDAEPVSIAEYHNDVKAAEIAKEEYLATMANSIDESNVTVLTEQSGIDEGQKIFIANCKACHGGAGEGGVGPNLTDEYWLHGGDVSSIFKTIKYGVPAKGMLAWEAKMTPLQMQQLSSFILSIQGTNPPNGKAPQGDKVAAK</sequence>
<dbReference type="SUPFAM" id="SSF46626">
    <property type="entry name" value="Cytochrome c"/>
    <property type="match status" value="1"/>
</dbReference>
<dbReference type="RefSeq" id="WP_144073091.1">
    <property type="nucleotide sequence ID" value="NZ_CP076128.1"/>
</dbReference>
<gene>
    <name evidence="8" type="ORF">KM029_09635</name>
</gene>
<dbReference type="InterPro" id="IPR038414">
    <property type="entry name" value="CcoP_N_sf"/>
</dbReference>
<feature type="transmembrane region" description="Helical" evidence="5">
    <location>
        <begin position="39"/>
        <end position="64"/>
    </location>
</feature>
<feature type="transmembrane region" description="Helical" evidence="5">
    <location>
        <begin position="130"/>
        <end position="149"/>
    </location>
</feature>
<name>A0ABX8GQA4_9BACT</name>
<evidence type="ECO:0000313" key="8">
    <source>
        <dbReference type="EMBL" id="QWG05644.1"/>
    </source>
</evidence>
<accession>A0ABX8GQA4</accession>
<evidence type="ECO:0000256" key="4">
    <source>
        <dbReference type="PROSITE-ProRule" id="PRU00433"/>
    </source>
</evidence>
<dbReference type="EMBL" id="CP076128">
    <property type="protein sequence ID" value="QWG05644.1"/>
    <property type="molecule type" value="Genomic_DNA"/>
</dbReference>
<organism evidence="8 9">
    <name type="scientific">Flammeovirga kamogawensis</name>
    <dbReference type="NCBI Taxonomy" id="373891"/>
    <lineage>
        <taxon>Bacteria</taxon>
        <taxon>Pseudomonadati</taxon>
        <taxon>Bacteroidota</taxon>
        <taxon>Cytophagia</taxon>
        <taxon>Cytophagales</taxon>
        <taxon>Flammeovirgaceae</taxon>
        <taxon>Flammeovirga</taxon>
    </lineage>
</organism>
<evidence type="ECO:0000259" key="7">
    <source>
        <dbReference type="PROSITE" id="PS51007"/>
    </source>
</evidence>
<dbReference type="Gene3D" id="1.10.760.10">
    <property type="entry name" value="Cytochrome c-like domain"/>
    <property type="match status" value="1"/>
</dbReference>
<dbReference type="Pfam" id="PF14715">
    <property type="entry name" value="FixP_N"/>
    <property type="match status" value="1"/>
</dbReference>
<dbReference type="Proteomes" id="UP000682802">
    <property type="component" value="Chromosome 1"/>
</dbReference>
<reference evidence="8 9" key="1">
    <citation type="submission" date="2021-05" db="EMBL/GenBank/DDBJ databases">
        <title>Comparative genomic studies on the polysaccharide-degrading batcterial strains of the Flammeovirga genus.</title>
        <authorList>
            <person name="Zewei F."/>
            <person name="Zheng Z."/>
            <person name="Yu L."/>
            <person name="Ruyue G."/>
            <person name="Yanhong M."/>
            <person name="Yuanyuan C."/>
            <person name="Jingyan G."/>
            <person name="Wenjun H."/>
        </authorList>
    </citation>
    <scope>NUCLEOTIDE SEQUENCE [LARGE SCALE GENOMIC DNA]</scope>
    <source>
        <strain evidence="8 9">YS10</strain>
    </source>
</reference>
<dbReference type="PROSITE" id="PS51007">
    <property type="entry name" value="CYTC"/>
    <property type="match status" value="1"/>
</dbReference>
<evidence type="ECO:0000256" key="6">
    <source>
        <dbReference type="SAM" id="SignalP"/>
    </source>
</evidence>
<dbReference type="PANTHER" id="PTHR33751:SF1">
    <property type="entry name" value="CBB3-TYPE CYTOCHROME C OXIDASE SUBUNIT FIXP"/>
    <property type="match status" value="1"/>
</dbReference>
<protein>
    <submittedName>
        <fullName evidence="8">C-type cytochrome</fullName>
    </submittedName>
</protein>
<feature type="signal peptide" evidence="6">
    <location>
        <begin position="1"/>
        <end position="23"/>
    </location>
</feature>
<keyword evidence="1 4" id="KW-0349">Heme</keyword>
<keyword evidence="9" id="KW-1185">Reference proteome</keyword>
<dbReference type="InterPro" id="IPR032858">
    <property type="entry name" value="CcoP_N"/>
</dbReference>
<evidence type="ECO:0000256" key="2">
    <source>
        <dbReference type="ARBA" id="ARBA00022723"/>
    </source>
</evidence>
<keyword evidence="3 4" id="KW-0408">Iron</keyword>
<keyword evidence="6" id="KW-0732">Signal</keyword>
<dbReference type="Pfam" id="PF13442">
    <property type="entry name" value="Cytochrome_CBB3"/>
    <property type="match status" value="1"/>
</dbReference>
<dbReference type="PANTHER" id="PTHR33751">
    <property type="entry name" value="CBB3-TYPE CYTOCHROME C OXIDASE SUBUNIT FIXP"/>
    <property type="match status" value="1"/>
</dbReference>
<keyword evidence="5" id="KW-0472">Membrane</keyword>
<evidence type="ECO:0000313" key="9">
    <source>
        <dbReference type="Proteomes" id="UP000682802"/>
    </source>
</evidence>
<feature type="domain" description="Cytochrome c" evidence="7">
    <location>
        <begin position="196"/>
        <end position="275"/>
    </location>
</feature>
<evidence type="ECO:0000256" key="1">
    <source>
        <dbReference type="ARBA" id="ARBA00022617"/>
    </source>
</evidence>
<dbReference type="InterPro" id="IPR009056">
    <property type="entry name" value="Cyt_c-like_dom"/>
</dbReference>
<dbReference type="Gene3D" id="6.10.280.130">
    <property type="match status" value="1"/>
</dbReference>
<proteinExistence type="predicted"/>
<keyword evidence="5" id="KW-0812">Transmembrane</keyword>
<dbReference type="InterPro" id="IPR050597">
    <property type="entry name" value="Cytochrome_c_Oxidase_Subunit"/>
</dbReference>
<feature type="chain" id="PRO_5047034885" evidence="6">
    <location>
        <begin position="24"/>
        <end position="293"/>
    </location>
</feature>
<evidence type="ECO:0000256" key="3">
    <source>
        <dbReference type="ARBA" id="ARBA00023004"/>
    </source>
</evidence>
<keyword evidence="2 4" id="KW-0479">Metal-binding</keyword>
<keyword evidence="5" id="KW-1133">Transmembrane helix</keyword>
<evidence type="ECO:0000256" key="5">
    <source>
        <dbReference type="SAM" id="Phobius"/>
    </source>
</evidence>
<dbReference type="InterPro" id="IPR036909">
    <property type="entry name" value="Cyt_c-like_dom_sf"/>
</dbReference>